<dbReference type="Pfam" id="PF04893">
    <property type="entry name" value="Yip1"/>
    <property type="match status" value="1"/>
</dbReference>
<dbReference type="Proteomes" id="UP001597301">
    <property type="component" value="Unassembled WGS sequence"/>
</dbReference>
<reference evidence="8" key="1">
    <citation type="journal article" date="2019" name="Int. J. Syst. Evol. Microbiol.">
        <title>The Global Catalogue of Microorganisms (GCM) 10K type strain sequencing project: providing services to taxonomists for standard genome sequencing and annotation.</title>
        <authorList>
            <consortium name="The Broad Institute Genomics Platform"/>
            <consortium name="The Broad Institute Genome Sequencing Center for Infectious Disease"/>
            <person name="Wu L."/>
            <person name="Ma J."/>
        </authorList>
    </citation>
    <scope>NUCLEOTIDE SEQUENCE [LARGE SCALE GENOMIC DNA]</scope>
    <source>
        <strain evidence="8">CGMCC 1.12295</strain>
    </source>
</reference>
<protein>
    <submittedName>
        <fullName evidence="7">YIP1 family protein</fullName>
    </submittedName>
</protein>
<evidence type="ECO:0000256" key="2">
    <source>
        <dbReference type="ARBA" id="ARBA00022692"/>
    </source>
</evidence>
<evidence type="ECO:0000313" key="7">
    <source>
        <dbReference type="EMBL" id="MFD1706978.1"/>
    </source>
</evidence>
<feature type="domain" description="Yip1" evidence="6">
    <location>
        <begin position="13"/>
        <end position="202"/>
    </location>
</feature>
<organism evidence="7 8">
    <name type="scientific">Siminovitchia sediminis</name>
    <dbReference type="NCBI Taxonomy" id="1274353"/>
    <lineage>
        <taxon>Bacteria</taxon>
        <taxon>Bacillati</taxon>
        <taxon>Bacillota</taxon>
        <taxon>Bacilli</taxon>
        <taxon>Bacillales</taxon>
        <taxon>Bacillaceae</taxon>
        <taxon>Siminovitchia</taxon>
    </lineage>
</organism>
<evidence type="ECO:0000256" key="3">
    <source>
        <dbReference type="ARBA" id="ARBA00022989"/>
    </source>
</evidence>
<accession>A0ABW4KLC6</accession>
<proteinExistence type="predicted"/>
<evidence type="ECO:0000259" key="6">
    <source>
        <dbReference type="Pfam" id="PF04893"/>
    </source>
</evidence>
<feature type="transmembrane region" description="Helical" evidence="5">
    <location>
        <begin position="115"/>
        <end position="137"/>
    </location>
</feature>
<feature type="transmembrane region" description="Helical" evidence="5">
    <location>
        <begin position="30"/>
        <end position="47"/>
    </location>
</feature>
<feature type="transmembrane region" description="Helical" evidence="5">
    <location>
        <begin position="192"/>
        <end position="213"/>
    </location>
</feature>
<keyword evidence="4 5" id="KW-0472">Membrane</keyword>
<comment type="caution">
    <text evidence="7">The sequence shown here is derived from an EMBL/GenBank/DDBJ whole genome shotgun (WGS) entry which is preliminary data.</text>
</comment>
<evidence type="ECO:0000256" key="4">
    <source>
        <dbReference type="ARBA" id="ARBA00023136"/>
    </source>
</evidence>
<evidence type="ECO:0000256" key="5">
    <source>
        <dbReference type="SAM" id="Phobius"/>
    </source>
</evidence>
<dbReference type="RefSeq" id="WP_380773702.1">
    <property type="nucleotide sequence ID" value="NZ_JBHUEO010000025.1"/>
</dbReference>
<keyword evidence="3 5" id="KW-1133">Transmembrane helix</keyword>
<keyword evidence="8" id="KW-1185">Reference proteome</keyword>
<keyword evidence="2 5" id="KW-0812">Transmembrane</keyword>
<name>A0ABW4KLC6_9BACI</name>
<dbReference type="EMBL" id="JBHUEO010000025">
    <property type="protein sequence ID" value="MFD1706978.1"/>
    <property type="molecule type" value="Genomic_DNA"/>
</dbReference>
<dbReference type="InterPro" id="IPR006977">
    <property type="entry name" value="Yip1_dom"/>
</dbReference>
<feature type="transmembrane region" description="Helical" evidence="5">
    <location>
        <begin position="85"/>
        <end position="103"/>
    </location>
</feature>
<feature type="transmembrane region" description="Helical" evidence="5">
    <location>
        <begin position="59"/>
        <end position="79"/>
    </location>
</feature>
<comment type="subcellular location">
    <subcellularLocation>
        <location evidence="1">Membrane</location>
        <topology evidence="1">Multi-pass membrane protein</topology>
    </subcellularLocation>
</comment>
<evidence type="ECO:0000313" key="8">
    <source>
        <dbReference type="Proteomes" id="UP001597301"/>
    </source>
</evidence>
<evidence type="ECO:0000256" key="1">
    <source>
        <dbReference type="ARBA" id="ARBA00004141"/>
    </source>
</evidence>
<sequence length="217" mass="23860">MGNGSILGSYYKTIIEPNKFFHELLEQPNILRPFLIILLSGMALTAATFPHTYKEIQDLFGLGSSLSTAAIVFIILALMICGSALIEWVMLSVFIYFITALLSPASSSFRTVFSVAGFSWVPIILKTLSFAALVLITGKVFQPVGMQILFPNLDNHAVVAMLNQVEPFFIWQFVLLYFGVKVLLKSSSPMTPLLVVVITFAANLALKTIPALMTSFL</sequence>
<feature type="transmembrane region" description="Helical" evidence="5">
    <location>
        <begin position="157"/>
        <end position="180"/>
    </location>
</feature>
<gene>
    <name evidence="7" type="ORF">ACFSCZ_09570</name>
</gene>